<keyword evidence="5 13" id="KW-0808">Transferase</keyword>
<dbReference type="EC" id="2.7.1.40" evidence="4 13"/>
<gene>
    <name evidence="16" type="ORF">NQ317_012569</name>
</gene>
<dbReference type="PRINTS" id="PR01050">
    <property type="entry name" value="PYRUVTKNASE"/>
</dbReference>
<keyword evidence="6" id="KW-0479">Metal-binding</keyword>
<dbReference type="Gene3D" id="3.20.20.60">
    <property type="entry name" value="Phosphoenolpyruvate-binding domains"/>
    <property type="match status" value="1"/>
</dbReference>
<dbReference type="InterPro" id="IPR036918">
    <property type="entry name" value="Pyrv_Knase_C_sf"/>
</dbReference>
<proteinExistence type="inferred from homology"/>
<evidence type="ECO:0000256" key="4">
    <source>
        <dbReference type="ARBA" id="ARBA00012142"/>
    </source>
</evidence>
<comment type="pathway">
    <text evidence="2 13">Carbohydrate degradation; glycolysis; pyruvate from D-glyceraldehyde 3-phosphate: step 5/5.</text>
</comment>
<dbReference type="InterPro" id="IPR015813">
    <property type="entry name" value="Pyrv/PenolPyrv_kinase-like_dom"/>
</dbReference>
<dbReference type="SUPFAM" id="SSF52935">
    <property type="entry name" value="PK C-terminal domain-like"/>
    <property type="match status" value="1"/>
</dbReference>
<dbReference type="Pfam" id="PF02887">
    <property type="entry name" value="PK_C"/>
    <property type="match status" value="1"/>
</dbReference>
<protein>
    <recommendedName>
        <fullName evidence="4 13">Pyruvate kinase</fullName>
        <ecNumber evidence="4 13">2.7.1.40</ecNumber>
    </recommendedName>
</protein>
<dbReference type="InterPro" id="IPR001697">
    <property type="entry name" value="Pyr_Knase"/>
</dbReference>
<dbReference type="PANTHER" id="PTHR11817">
    <property type="entry name" value="PYRUVATE KINASE"/>
    <property type="match status" value="1"/>
</dbReference>
<comment type="similarity">
    <text evidence="3 13">Belongs to the pyruvate kinase family.</text>
</comment>
<evidence type="ECO:0000256" key="6">
    <source>
        <dbReference type="ARBA" id="ARBA00022723"/>
    </source>
</evidence>
<dbReference type="InterPro" id="IPR011037">
    <property type="entry name" value="Pyrv_Knase-like_insert_dom_sf"/>
</dbReference>
<dbReference type="InterPro" id="IPR015793">
    <property type="entry name" value="Pyrv_Knase_brl"/>
</dbReference>
<dbReference type="Gene3D" id="3.40.1380.20">
    <property type="entry name" value="Pyruvate kinase, C-terminal domain"/>
    <property type="match status" value="1"/>
</dbReference>
<dbReference type="InterPro" id="IPR040442">
    <property type="entry name" value="Pyrv_kinase-like_dom_sf"/>
</dbReference>
<keyword evidence="8 13" id="KW-0418">Kinase</keyword>
<evidence type="ECO:0000256" key="9">
    <source>
        <dbReference type="ARBA" id="ARBA00022840"/>
    </source>
</evidence>
<evidence type="ECO:0000256" key="11">
    <source>
        <dbReference type="ARBA" id="ARBA00023152"/>
    </source>
</evidence>
<dbReference type="Pfam" id="PF00224">
    <property type="entry name" value="PK"/>
    <property type="match status" value="2"/>
</dbReference>
<evidence type="ECO:0000256" key="10">
    <source>
        <dbReference type="ARBA" id="ARBA00022842"/>
    </source>
</evidence>
<evidence type="ECO:0000256" key="5">
    <source>
        <dbReference type="ARBA" id="ARBA00022679"/>
    </source>
</evidence>
<feature type="domain" description="Pyruvate kinase barrel" evidence="14">
    <location>
        <begin position="160"/>
        <end position="306"/>
    </location>
</feature>
<comment type="catalytic activity">
    <reaction evidence="13">
        <text>pyruvate + ATP = phosphoenolpyruvate + ADP + H(+)</text>
        <dbReference type="Rhea" id="RHEA:18157"/>
        <dbReference type="ChEBI" id="CHEBI:15361"/>
        <dbReference type="ChEBI" id="CHEBI:15378"/>
        <dbReference type="ChEBI" id="CHEBI:30616"/>
        <dbReference type="ChEBI" id="CHEBI:58702"/>
        <dbReference type="ChEBI" id="CHEBI:456216"/>
        <dbReference type="EC" id="2.7.1.40"/>
    </reaction>
</comment>
<evidence type="ECO:0000256" key="2">
    <source>
        <dbReference type="ARBA" id="ARBA00004997"/>
    </source>
</evidence>
<evidence type="ECO:0000256" key="3">
    <source>
        <dbReference type="ARBA" id="ARBA00008663"/>
    </source>
</evidence>
<evidence type="ECO:0000256" key="7">
    <source>
        <dbReference type="ARBA" id="ARBA00022741"/>
    </source>
</evidence>
<reference evidence="16" key="1">
    <citation type="journal article" date="2023" name="Insect Mol. Biol.">
        <title>Genome sequencing provides insights into the evolution of gene families encoding plant cell wall-degrading enzymes in longhorned beetles.</title>
        <authorList>
            <person name="Shin N.R."/>
            <person name="Okamura Y."/>
            <person name="Kirsch R."/>
            <person name="Pauchet Y."/>
        </authorList>
    </citation>
    <scope>NUCLEOTIDE SEQUENCE</scope>
    <source>
        <strain evidence="16">MMC_N1</strain>
    </source>
</reference>
<keyword evidence="10 13" id="KW-0460">Magnesium</keyword>
<evidence type="ECO:0000259" key="14">
    <source>
        <dbReference type="Pfam" id="PF00224"/>
    </source>
</evidence>
<dbReference type="SUPFAM" id="SSF51621">
    <property type="entry name" value="Phosphoenolpyruvate/pyruvate domain"/>
    <property type="match status" value="1"/>
</dbReference>
<evidence type="ECO:0000256" key="13">
    <source>
        <dbReference type="RuleBase" id="RU000504"/>
    </source>
</evidence>
<dbReference type="Proteomes" id="UP001162164">
    <property type="component" value="Unassembled WGS sequence"/>
</dbReference>
<evidence type="ECO:0000256" key="8">
    <source>
        <dbReference type="ARBA" id="ARBA00022777"/>
    </source>
</evidence>
<feature type="domain" description="Pyruvate kinase C-terminal" evidence="15">
    <location>
        <begin position="348"/>
        <end position="411"/>
    </location>
</feature>
<evidence type="ECO:0000313" key="17">
    <source>
        <dbReference type="Proteomes" id="UP001162164"/>
    </source>
</evidence>
<dbReference type="InterPro" id="IPR015795">
    <property type="entry name" value="Pyrv_Knase_C"/>
</dbReference>
<feature type="domain" description="Pyruvate kinase barrel" evidence="14">
    <location>
        <begin position="78"/>
        <end position="155"/>
    </location>
</feature>
<comment type="cofactor">
    <cofactor evidence="1">
        <name>K(+)</name>
        <dbReference type="ChEBI" id="CHEBI:29103"/>
    </cofactor>
</comment>
<organism evidence="16 17">
    <name type="scientific">Molorchus minor</name>
    <dbReference type="NCBI Taxonomy" id="1323400"/>
    <lineage>
        <taxon>Eukaryota</taxon>
        <taxon>Metazoa</taxon>
        <taxon>Ecdysozoa</taxon>
        <taxon>Arthropoda</taxon>
        <taxon>Hexapoda</taxon>
        <taxon>Insecta</taxon>
        <taxon>Pterygota</taxon>
        <taxon>Neoptera</taxon>
        <taxon>Endopterygota</taxon>
        <taxon>Coleoptera</taxon>
        <taxon>Polyphaga</taxon>
        <taxon>Cucujiformia</taxon>
        <taxon>Chrysomeloidea</taxon>
        <taxon>Cerambycidae</taxon>
        <taxon>Lamiinae</taxon>
        <taxon>Monochamini</taxon>
        <taxon>Molorchus</taxon>
    </lineage>
</organism>
<dbReference type="SUPFAM" id="SSF50800">
    <property type="entry name" value="PK beta-barrel domain-like"/>
    <property type="match status" value="1"/>
</dbReference>
<keyword evidence="11 13" id="KW-0324">Glycolysis</keyword>
<evidence type="ECO:0000259" key="15">
    <source>
        <dbReference type="Pfam" id="PF02887"/>
    </source>
</evidence>
<dbReference type="InterPro" id="IPR015806">
    <property type="entry name" value="Pyrv_Knase_insert_dom_sf"/>
</dbReference>
<comment type="caution">
    <text evidence="16">The sequence shown here is derived from an EMBL/GenBank/DDBJ whole genome shotgun (WGS) entry which is preliminary data.</text>
</comment>
<dbReference type="EMBL" id="JAPWTJ010000040">
    <property type="protein sequence ID" value="KAJ8984348.1"/>
    <property type="molecule type" value="Genomic_DNA"/>
</dbReference>
<dbReference type="Gene3D" id="2.40.33.10">
    <property type="entry name" value="PK beta-barrel domain-like"/>
    <property type="match status" value="1"/>
</dbReference>
<accession>A0ABQ9K160</accession>
<evidence type="ECO:0000256" key="1">
    <source>
        <dbReference type="ARBA" id="ARBA00001958"/>
    </source>
</evidence>
<evidence type="ECO:0000256" key="12">
    <source>
        <dbReference type="ARBA" id="ARBA00023317"/>
    </source>
</evidence>
<keyword evidence="17" id="KW-1185">Reference proteome</keyword>
<keyword evidence="12" id="KW-0670">Pyruvate</keyword>
<name>A0ABQ9K160_9CUCU</name>
<sequence>MTVNPFNPKCPKLPWMVEFYTCDDGKVYDNQLQAAFANTALDYLSSLNIKSKPSKFRDPIDMFYFGNYFVRLGRIYPLGIALEIKGPEIRTGTLKGPENQIFLEKGKITNLTTDPSYEEHVTKDMIFVDYENLTSVVQPGDRVLLDNGSVALSALGMYAPIELPLISASDRVLLKASIDENIDYLFISGVYNKEGILQVKEELGQEGKSILIFPKVDSSVCIENINKILEVSDGLCLDCDRLMAELPKEKVFLVQKSILAKCNLAGKPGICSLKISDLRALSKSEVCDIANAIIDGTDALLVPPEACEKELVQSMVVICKEAEPAVHQKQIFNELTNNITSPMEALYALAISAVESALKTNAAAIICLTSSGRTAKLLSRFRPRCPIIAITRYIGVASQLMVFRGIEPILYLRPFGGFGTKMWRKECN</sequence>
<keyword evidence="7" id="KW-0547">Nucleotide-binding</keyword>
<keyword evidence="9" id="KW-0067">ATP-binding</keyword>
<evidence type="ECO:0000313" key="16">
    <source>
        <dbReference type="EMBL" id="KAJ8984348.1"/>
    </source>
</evidence>